<dbReference type="GO" id="GO:0005737">
    <property type="term" value="C:cytoplasm"/>
    <property type="evidence" value="ECO:0007669"/>
    <property type="project" value="TreeGrafter"/>
</dbReference>
<gene>
    <name evidence="2" type="primary">pcm_23</name>
    <name evidence="2" type="ORF">GALL_372340</name>
</gene>
<dbReference type="InterPro" id="IPR000682">
    <property type="entry name" value="PCMT"/>
</dbReference>
<evidence type="ECO:0000313" key="2">
    <source>
        <dbReference type="EMBL" id="OIQ81006.1"/>
    </source>
</evidence>
<keyword evidence="2" id="KW-0808">Transferase</keyword>
<dbReference type="Pfam" id="PF01135">
    <property type="entry name" value="PCMT"/>
    <property type="match status" value="1"/>
</dbReference>
<name>A0A1J5QBF4_9ZZZZ</name>
<dbReference type="GO" id="GO:0004719">
    <property type="term" value="F:protein-L-isoaspartate (D-aspartate) O-methyltransferase activity"/>
    <property type="evidence" value="ECO:0007669"/>
    <property type="project" value="UniProtKB-EC"/>
</dbReference>
<comment type="similarity">
    <text evidence="1">Belongs to the methyltransferase superfamily. L-isoaspartyl/D-aspartyl protein methyltransferase family.</text>
</comment>
<protein>
    <submittedName>
        <fullName evidence="2">Protein-L-isoaspartate O-methyltransferase</fullName>
        <ecNumber evidence="2">2.1.1.77</ecNumber>
    </submittedName>
</protein>
<dbReference type="PANTHER" id="PTHR11579:SF18">
    <property type="entry name" value="PROTEIN-L-ISOASPARTATE O-METHYLTRANSFERASE"/>
    <property type="match status" value="1"/>
</dbReference>
<dbReference type="Gene3D" id="3.40.50.150">
    <property type="entry name" value="Vaccinia Virus protein VP39"/>
    <property type="match status" value="1"/>
</dbReference>
<dbReference type="AlphaFoldDB" id="A0A1J5QBF4"/>
<dbReference type="EC" id="2.1.1.77" evidence="2"/>
<dbReference type="EMBL" id="MLJW01000982">
    <property type="protein sequence ID" value="OIQ81006.1"/>
    <property type="molecule type" value="Genomic_DNA"/>
</dbReference>
<proteinExistence type="inferred from homology"/>
<accession>A0A1J5QBF4</accession>
<dbReference type="GO" id="GO:0032259">
    <property type="term" value="P:methylation"/>
    <property type="evidence" value="ECO:0007669"/>
    <property type="project" value="UniProtKB-KW"/>
</dbReference>
<comment type="caution">
    <text evidence="2">The sequence shown here is derived from an EMBL/GenBank/DDBJ whole genome shotgun (WGS) entry which is preliminary data.</text>
</comment>
<dbReference type="InterPro" id="IPR029063">
    <property type="entry name" value="SAM-dependent_MTases_sf"/>
</dbReference>
<sequence>MNYAAARHNMVENQIRTNRVTDPGVVQAMESVPREVFVPRHLRGVAYVDEDVALGNGRALIMPLVFARLLQGAAIQPADVVLDVGCATGYSAAVLARLASTVVALESDAELSALAAGQFADLGVDNVALVSGPLAAGDAAHGPYNVIVVEGAVPALPAALLEQLADGGRLVAVVKGESGLGRATLATRIGGLISSRVLFDAALPGLPGFEAKAAFAL</sequence>
<reference evidence="2" key="1">
    <citation type="submission" date="2016-10" db="EMBL/GenBank/DDBJ databases">
        <title>Sequence of Gallionella enrichment culture.</title>
        <authorList>
            <person name="Poehlein A."/>
            <person name="Muehling M."/>
            <person name="Daniel R."/>
        </authorList>
    </citation>
    <scope>NUCLEOTIDE SEQUENCE</scope>
</reference>
<dbReference type="SUPFAM" id="SSF53335">
    <property type="entry name" value="S-adenosyl-L-methionine-dependent methyltransferases"/>
    <property type="match status" value="1"/>
</dbReference>
<dbReference type="CDD" id="cd02440">
    <property type="entry name" value="AdoMet_MTases"/>
    <property type="match status" value="1"/>
</dbReference>
<dbReference type="PANTHER" id="PTHR11579">
    <property type="entry name" value="PROTEIN-L-ISOASPARTATE O-METHYLTRANSFERASE"/>
    <property type="match status" value="1"/>
</dbReference>
<keyword evidence="2" id="KW-0489">Methyltransferase</keyword>
<evidence type="ECO:0000256" key="1">
    <source>
        <dbReference type="ARBA" id="ARBA00005369"/>
    </source>
</evidence>
<organism evidence="2">
    <name type="scientific">mine drainage metagenome</name>
    <dbReference type="NCBI Taxonomy" id="410659"/>
    <lineage>
        <taxon>unclassified sequences</taxon>
        <taxon>metagenomes</taxon>
        <taxon>ecological metagenomes</taxon>
    </lineage>
</organism>